<dbReference type="Proteomes" id="UP000805193">
    <property type="component" value="Unassembled WGS sequence"/>
</dbReference>
<evidence type="ECO:0000313" key="2">
    <source>
        <dbReference type="Proteomes" id="UP000805193"/>
    </source>
</evidence>
<organism evidence="1 2">
    <name type="scientific">Ixodes persulcatus</name>
    <name type="common">Taiga tick</name>
    <dbReference type="NCBI Taxonomy" id="34615"/>
    <lineage>
        <taxon>Eukaryota</taxon>
        <taxon>Metazoa</taxon>
        <taxon>Ecdysozoa</taxon>
        <taxon>Arthropoda</taxon>
        <taxon>Chelicerata</taxon>
        <taxon>Arachnida</taxon>
        <taxon>Acari</taxon>
        <taxon>Parasitiformes</taxon>
        <taxon>Ixodida</taxon>
        <taxon>Ixodoidea</taxon>
        <taxon>Ixodidae</taxon>
        <taxon>Ixodinae</taxon>
        <taxon>Ixodes</taxon>
    </lineage>
</organism>
<keyword evidence="2" id="KW-1185">Reference proteome</keyword>
<gene>
    <name evidence="1" type="ORF">HPB47_017079</name>
</gene>
<dbReference type="EMBL" id="JABSTQ010005924">
    <property type="protein sequence ID" value="KAG0438273.1"/>
    <property type="molecule type" value="Genomic_DNA"/>
</dbReference>
<comment type="caution">
    <text evidence="1">The sequence shown here is derived from an EMBL/GenBank/DDBJ whole genome shotgun (WGS) entry which is preliminary data.</text>
</comment>
<sequence>MLGYALQKSMVDDPHVSIIANLCNMLKNLALADDLNLGDVMFHGSECSTYTFFNYKTLDTIHNHWLDIVTKLNKILVDSLVEDDRQVISFILETLKSTTFIVNLAFYLELFRCLHDWTRKVVNLGIPAYQVINELEGVSCTIRHHTSTGGSKVEEVREELQLDIGRYKGVPIKCDLDEAVLVSTMERVCGLMSDILDDIVQRSSRTIKTLSILDSKTWPVDTCDLDAFGFDSVKMLAREYQHSLLENIDVFQEWGSYKRTVLNSFVRDLRENFDAIAPRMVSSFRGLYPGIVTLLSSVSLLCPASKVLQALSQSLLEGDQTEELMTIRVNGPPPGSLSVAAVGLDLLEEHGIERKAGVSDSGADCLLSLDVVRKIFNSA</sequence>
<name>A0AC60QQ85_IXOPE</name>
<proteinExistence type="predicted"/>
<accession>A0AC60QQ85</accession>
<reference evidence="1 2" key="1">
    <citation type="journal article" date="2020" name="Cell">
        <title>Large-Scale Comparative Analyses of Tick Genomes Elucidate Their Genetic Diversity and Vector Capacities.</title>
        <authorList>
            <consortium name="Tick Genome and Microbiome Consortium (TIGMIC)"/>
            <person name="Jia N."/>
            <person name="Wang J."/>
            <person name="Shi W."/>
            <person name="Du L."/>
            <person name="Sun Y."/>
            <person name="Zhan W."/>
            <person name="Jiang J.F."/>
            <person name="Wang Q."/>
            <person name="Zhang B."/>
            <person name="Ji P."/>
            <person name="Bell-Sakyi L."/>
            <person name="Cui X.M."/>
            <person name="Yuan T.T."/>
            <person name="Jiang B.G."/>
            <person name="Yang W.F."/>
            <person name="Lam T.T."/>
            <person name="Chang Q.C."/>
            <person name="Ding S.J."/>
            <person name="Wang X.J."/>
            <person name="Zhu J.G."/>
            <person name="Ruan X.D."/>
            <person name="Zhao L."/>
            <person name="Wei J.T."/>
            <person name="Ye R.Z."/>
            <person name="Que T.C."/>
            <person name="Du C.H."/>
            <person name="Zhou Y.H."/>
            <person name="Cheng J.X."/>
            <person name="Dai P.F."/>
            <person name="Guo W.B."/>
            <person name="Han X.H."/>
            <person name="Huang E.J."/>
            <person name="Li L.F."/>
            <person name="Wei W."/>
            <person name="Gao Y.C."/>
            <person name="Liu J.Z."/>
            <person name="Shao H.Z."/>
            <person name="Wang X."/>
            <person name="Wang C.C."/>
            <person name="Yang T.C."/>
            <person name="Huo Q.B."/>
            <person name="Li W."/>
            <person name="Chen H.Y."/>
            <person name="Chen S.E."/>
            <person name="Zhou L.G."/>
            <person name="Ni X.B."/>
            <person name="Tian J.H."/>
            <person name="Sheng Y."/>
            <person name="Liu T."/>
            <person name="Pan Y.S."/>
            <person name="Xia L.Y."/>
            <person name="Li J."/>
            <person name="Zhao F."/>
            <person name="Cao W.C."/>
        </authorList>
    </citation>
    <scope>NUCLEOTIDE SEQUENCE [LARGE SCALE GENOMIC DNA]</scope>
    <source>
        <strain evidence="1">Iper-2018</strain>
    </source>
</reference>
<evidence type="ECO:0000313" key="1">
    <source>
        <dbReference type="EMBL" id="KAG0438273.1"/>
    </source>
</evidence>
<protein>
    <submittedName>
        <fullName evidence="1">Uncharacterized protein</fullName>
    </submittedName>
</protein>